<dbReference type="Proteomes" id="UP000029738">
    <property type="component" value="Unassembled WGS sequence"/>
</dbReference>
<dbReference type="Pfam" id="PF13489">
    <property type="entry name" value="Methyltransf_23"/>
    <property type="match status" value="1"/>
</dbReference>
<dbReference type="RefSeq" id="WP_038089943.1">
    <property type="nucleotide sequence ID" value="NZ_JHEG04000001.1"/>
</dbReference>
<dbReference type="Gene3D" id="3.40.50.150">
    <property type="entry name" value="Vaccinia Virus protein VP39"/>
    <property type="match status" value="1"/>
</dbReference>
<reference evidence="1" key="1">
    <citation type="journal article" date="2015" name="Genome Announc.">
        <title>Draft Genome Sequence of Tolypothrix boutellei Strain VB521301.</title>
        <authorList>
            <person name="Chandrababunaidu M.M."/>
            <person name="Singh D."/>
            <person name="Sen D."/>
            <person name="Bhan S."/>
            <person name="Das S."/>
            <person name="Gupta A."/>
            <person name="Adhikary S.P."/>
            <person name="Tripathy S."/>
        </authorList>
    </citation>
    <scope>NUCLEOTIDE SEQUENCE</scope>
    <source>
        <strain evidence="1">VB521301</strain>
    </source>
</reference>
<organism evidence="1 2">
    <name type="scientific">Tolypothrix bouteillei VB521301</name>
    <dbReference type="NCBI Taxonomy" id="1479485"/>
    <lineage>
        <taxon>Bacteria</taxon>
        <taxon>Bacillati</taxon>
        <taxon>Cyanobacteriota</taxon>
        <taxon>Cyanophyceae</taxon>
        <taxon>Nostocales</taxon>
        <taxon>Tolypothrichaceae</taxon>
        <taxon>Tolypothrix</taxon>
    </lineage>
</organism>
<protein>
    <submittedName>
        <fullName evidence="1">Class I SAM-dependent methyltransferase</fullName>
    </submittedName>
</protein>
<keyword evidence="1" id="KW-0808">Transferase</keyword>
<evidence type="ECO:0000313" key="1">
    <source>
        <dbReference type="EMBL" id="KAF3888366.1"/>
    </source>
</evidence>
<dbReference type="SUPFAM" id="SSF53335">
    <property type="entry name" value="S-adenosyl-L-methionine-dependent methyltransferases"/>
    <property type="match status" value="1"/>
</dbReference>
<dbReference type="InterPro" id="IPR029063">
    <property type="entry name" value="SAM-dependent_MTases_sf"/>
</dbReference>
<keyword evidence="1" id="KW-0489">Methyltransferase</keyword>
<reference evidence="1" key="2">
    <citation type="submission" date="2019-11" db="EMBL/GenBank/DDBJ databases">
        <title>Improved Assembly of Tolypothrix boutellei genome.</title>
        <authorList>
            <person name="Sarangi A.N."/>
            <person name="Mukherjee M."/>
            <person name="Ghosh S."/>
            <person name="Singh D."/>
            <person name="Das A."/>
            <person name="Kant S."/>
            <person name="Prusty A."/>
            <person name="Tripathy S."/>
        </authorList>
    </citation>
    <scope>NUCLEOTIDE SEQUENCE</scope>
    <source>
        <strain evidence="1">VB521301</strain>
    </source>
</reference>
<keyword evidence="2" id="KW-1185">Reference proteome</keyword>
<dbReference type="AlphaFoldDB" id="A0A8S9T8A6"/>
<name>A0A8S9T8A6_9CYAN</name>
<gene>
    <name evidence="1" type="ORF">DA73_0400024895</name>
</gene>
<dbReference type="EMBL" id="JHEG04000001">
    <property type="protein sequence ID" value="KAF3888366.1"/>
    <property type="molecule type" value="Genomic_DNA"/>
</dbReference>
<dbReference type="GO" id="GO:0008168">
    <property type="term" value="F:methyltransferase activity"/>
    <property type="evidence" value="ECO:0007669"/>
    <property type="project" value="UniProtKB-KW"/>
</dbReference>
<sequence>MSESTSTIINSIDIQNIASFYDFSLNQEEEKYLEFHAKRLAYFVNITKKYTKLVSTKKDKAIKILDIGPHFLTFALHKYIENNMTLNTLGWENRLAPSNIINHHLKFDLNYAQHQEKWLSAEAHDIVIMCEVIEHLYTAPEIVLSFLKTFISPGGFLIIGTPNAAYLPNRILLALGKNPYERIRKTYDNPGHFREYTASEFKEICQEVGLTCKSIEYHDFSEKKGIAHKIVGLMGNIHQPFKKYLSVVCQN</sequence>
<accession>A0A8S9T8A6</accession>
<comment type="caution">
    <text evidence="1">The sequence shown here is derived from an EMBL/GenBank/DDBJ whole genome shotgun (WGS) entry which is preliminary data.</text>
</comment>
<proteinExistence type="predicted"/>
<dbReference type="GO" id="GO:0032259">
    <property type="term" value="P:methylation"/>
    <property type="evidence" value="ECO:0007669"/>
    <property type="project" value="UniProtKB-KW"/>
</dbReference>
<evidence type="ECO:0000313" key="2">
    <source>
        <dbReference type="Proteomes" id="UP000029738"/>
    </source>
</evidence>